<keyword evidence="2" id="KW-1185">Reference proteome</keyword>
<gene>
    <name evidence="1" type="ORF">G4V39_06660</name>
</gene>
<dbReference type="KEGG" id="tav:G4V39_06660"/>
<organism evidence="1 2">
    <name type="scientific">Thermosulfuriphilus ammonigenes</name>
    <dbReference type="NCBI Taxonomy" id="1936021"/>
    <lineage>
        <taxon>Bacteria</taxon>
        <taxon>Pseudomonadati</taxon>
        <taxon>Thermodesulfobacteriota</taxon>
        <taxon>Thermodesulfobacteria</taxon>
        <taxon>Thermodesulfobacteriales</taxon>
        <taxon>Thermodesulfobacteriaceae</taxon>
        <taxon>Thermosulfuriphilus</taxon>
    </lineage>
</organism>
<proteinExistence type="predicted"/>
<name>A0A6G7PWA0_9BACT</name>
<dbReference type="AlphaFoldDB" id="A0A6G7PWA0"/>
<evidence type="ECO:0000313" key="2">
    <source>
        <dbReference type="Proteomes" id="UP000502179"/>
    </source>
</evidence>
<dbReference type="RefSeq" id="WP_166032181.1">
    <property type="nucleotide sequence ID" value="NZ_CP048877.1"/>
</dbReference>
<dbReference type="Proteomes" id="UP000502179">
    <property type="component" value="Chromosome"/>
</dbReference>
<sequence>MACQWPPVIRRAQEVVKASEKVRALARELKEIISRLDPLIETYTAKVCPTCQDVCCSQTNAYHDFADLVLLLAAGHRPPPYEHHRRLLDPCQFMGAKGCILPRWQRPYRCTWYFCSPLVEAMEAQPPKRYRRILAQISHMQTIRRELLETLQAVLKRGLDSPLF</sequence>
<reference evidence="1 2" key="1">
    <citation type="submission" date="2020-02" db="EMBL/GenBank/DDBJ databases">
        <title>Genome analysis of Thermosulfuriphilus ammonigenes ST65T, an anaerobic thermophilic chemolithoautotrophic bacterium isolated from a deep-sea hydrothermal vent.</title>
        <authorList>
            <person name="Slobodkina G."/>
            <person name="Allioux M."/>
            <person name="Merkel A."/>
            <person name="Alain K."/>
            <person name="Jebbar M."/>
            <person name="Slobodkin A."/>
        </authorList>
    </citation>
    <scope>NUCLEOTIDE SEQUENCE [LARGE SCALE GENOMIC DNA]</scope>
    <source>
        <strain evidence="1 2">ST65</strain>
    </source>
</reference>
<accession>A0A6G7PWA0</accession>
<evidence type="ECO:0000313" key="1">
    <source>
        <dbReference type="EMBL" id="QIJ71964.1"/>
    </source>
</evidence>
<dbReference type="EMBL" id="CP048877">
    <property type="protein sequence ID" value="QIJ71964.1"/>
    <property type="molecule type" value="Genomic_DNA"/>
</dbReference>
<protein>
    <submittedName>
        <fullName evidence="1">Uncharacterized protein</fullName>
    </submittedName>
</protein>